<feature type="compositionally biased region" description="Basic and acidic residues" evidence="1">
    <location>
        <begin position="82"/>
        <end position="93"/>
    </location>
</feature>
<gene>
    <name evidence="2" type="ORF">NEMVEDRAFT_v1g232157</name>
</gene>
<evidence type="ECO:0000256" key="1">
    <source>
        <dbReference type="SAM" id="MobiDB-lite"/>
    </source>
</evidence>
<dbReference type="AlphaFoldDB" id="A7RRD2"/>
<sequence>MMSEISSKVMKGQGASPEKVQKPSPGGSGQAPAIVLNNAGYASDKVTGSSEESLQNQLLHGTPSISIEPPSDGSRPSTSSPPKERKVKSEQSKKQNKGVRSNYLSENAAVAKTIDSGRQNIVSSIGELDDDSDGEELVAVAKPNSIDNSYQQDIETPRTSSVKKKTPTREDSPGLESEQDNICRKKKKKKRSKTPEAVELPPLTTRGRPLPALGSYGREGDSNC</sequence>
<dbReference type="Proteomes" id="UP000001593">
    <property type="component" value="Unassembled WGS sequence"/>
</dbReference>
<reference evidence="2 3" key="1">
    <citation type="journal article" date="2007" name="Science">
        <title>Sea anemone genome reveals ancestral eumetazoan gene repertoire and genomic organization.</title>
        <authorList>
            <person name="Putnam N.H."/>
            <person name="Srivastava M."/>
            <person name="Hellsten U."/>
            <person name="Dirks B."/>
            <person name="Chapman J."/>
            <person name="Salamov A."/>
            <person name="Terry A."/>
            <person name="Shapiro H."/>
            <person name="Lindquist E."/>
            <person name="Kapitonov V.V."/>
            <person name="Jurka J."/>
            <person name="Genikhovich G."/>
            <person name="Grigoriev I.V."/>
            <person name="Lucas S.M."/>
            <person name="Steele R.E."/>
            <person name="Finnerty J.R."/>
            <person name="Technau U."/>
            <person name="Martindale M.Q."/>
            <person name="Rokhsar D.S."/>
        </authorList>
    </citation>
    <scope>NUCLEOTIDE SEQUENCE [LARGE SCALE GENOMIC DNA]</scope>
    <source>
        <strain evidence="3">CH2 X CH6</strain>
    </source>
</reference>
<feature type="region of interest" description="Disordered" evidence="1">
    <location>
        <begin position="1"/>
        <end position="106"/>
    </location>
</feature>
<feature type="compositionally biased region" description="Polar residues" evidence="1">
    <location>
        <begin position="145"/>
        <end position="160"/>
    </location>
</feature>
<accession>A7RRD2</accession>
<keyword evidence="3" id="KW-1185">Reference proteome</keyword>
<feature type="compositionally biased region" description="Polar residues" evidence="1">
    <location>
        <begin position="46"/>
        <end position="65"/>
    </location>
</feature>
<protein>
    <submittedName>
        <fullName evidence="2">Uncharacterized protein</fullName>
    </submittedName>
</protein>
<evidence type="ECO:0000313" key="2">
    <source>
        <dbReference type="EMBL" id="EDO45993.1"/>
    </source>
</evidence>
<dbReference type="HOGENOM" id="CLU_1236347_0_0_1"/>
<feature type="compositionally biased region" description="Low complexity" evidence="1">
    <location>
        <begin position="200"/>
        <end position="213"/>
    </location>
</feature>
<feature type="region of interest" description="Disordered" evidence="1">
    <location>
        <begin position="124"/>
        <end position="224"/>
    </location>
</feature>
<name>A7RRD2_NEMVE</name>
<feature type="compositionally biased region" description="Acidic residues" evidence="1">
    <location>
        <begin position="127"/>
        <end position="136"/>
    </location>
</feature>
<dbReference type="OrthoDB" id="9909019at2759"/>
<dbReference type="KEGG" id="nve:5518015"/>
<evidence type="ECO:0000313" key="3">
    <source>
        <dbReference type="Proteomes" id="UP000001593"/>
    </source>
</evidence>
<dbReference type="EMBL" id="DS469531">
    <property type="protein sequence ID" value="EDO45993.1"/>
    <property type="molecule type" value="Genomic_DNA"/>
</dbReference>
<proteinExistence type="predicted"/>
<dbReference type="InParanoid" id="A7RRD2"/>
<organism evidence="2 3">
    <name type="scientific">Nematostella vectensis</name>
    <name type="common">Starlet sea anemone</name>
    <dbReference type="NCBI Taxonomy" id="45351"/>
    <lineage>
        <taxon>Eukaryota</taxon>
        <taxon>Metazoa</taxon>
        <taxon>Cnidaria</taxon>
        <taxon>Anthozoa</taxon>
        <taxon>Hexacorallia</taxon>
        <taxon>Actiniaria</taxon>
        <taxon>Edwardsiidae</taxon>
        <taxon>Nematostella</taxon>
    </lineage>
</organism>